<gene>
    <name evidence="1" type="ORF">AVEN_7784_1</name>
</gene>
<reference evidence="1 2" key="1">
    <citation type="journal article" date="2019" name="Sci. Rep.">
        <title>Orb-weaving spider Araneus ventricosus genome elucidates the spidroin gene catalogue.</title>
        <authorList>
            <person name="Kono N."/>
            <person name="Nakamura H."/>
            <person name="Ohtoshi R."/>
            <person name="Moran D.A.P."/>
            <person name="Shinohara A."/>
            <person name="Yoshida Y."/>
            <person name="Fujiwara M."/>
            <person name="Mori M."/>
            <person name="Tomita M."/>
            <person name="Arakawa K."/>
        </authorList>
    </citation>
    <scope>NUCLEOTIDE SEQUENCE [LARGE SCALE GENOMIC DNA]</scope>
</reference>
<sequence length="178" mass="19458">MSYLRYERCRAAKFCFEIRATFEIPGTVRSKYLNFAGSEELFDAKYLSGLSNGLEKRFTSLKRFFHIAIQHGSNVTAVYNPFASFGPPVSQDTRQPNTWIGLTSGGGEETLLMTHGLLGQVSQQMSNLQITGQSWGMGSNTNPVNPGGLLVGSGQPGGVMWPTAASSQNQNLSNNLWQ</sequence>
<keyword evidence="2" id="KW-1185">Reference proteome</keyword>
<accession>A0A4Y2Q7D5</accession>
<dbReference type="EMBL" id="BGPR01013003">
    <property type="protein sequence ID" value="GBN58810.1"/>
    <property type="molecule type" value="Genomic_DNA"/>
</dbReference>
<evidence type="ECO:0000313" key="1">
    <source>
        <dbReference type="EMBL" id="GBN58810.1"/>
    </source>
</evidence>
<organism evidence="1 2">
    <name type="scientific">Araneus ventricosus</name>
    <name type="common">Orbweaver spider</name>
    <name type="synonym">Epeira ventricosa</name>
    <dbReference type="NCBI Taxonomy" id="182803"/>
    <lineage>
        <taxon>Eukaryota</taxon>
        <taxon>Metazoa</taxon>
        <taxon>Ecdysozoa</taxon>
        <taxon>Arthropoda</taxon>
        <taxon>Chelicerata</taxon>
        <taxon>Arachnida</taxon>
        <taxon>Araneae</taxon>
        <taxon>Araneomorphae</taxon>
        <taxon>Entelegynae</taxon>
        <taxon>Araneoidea</taxon>
        <taxon>Araneidae</taxon>
        <taxon>Araneus</taxon>
    </lineage>
</organism>
<dbReference type="Proteomes" id="UP000499080">
    <property type="component" value="Unassembled WGS sequence"/>
</dbReference>
<proteinExistence type="predicted"/>
<evidence type="ECO:0000313" key="2">
    <source>
        <dbReference type="Proteomes" id="UP000499080"/>
    </source>
</evidence>
<protein>
    <submittedName>
        <fullName evidence="1">Uncharacterized protein</fullName>
    </submittedName>
</protein>
<comment type="caution">
    <text evidence="1">The sequence shown here is derived from an EMBL/GenBank/DDBJ whole genome shotgun (WGS) entry which is preliminary data.</text>
</comment>
<dbReference type="AlphaFoldDB" id="A0A4Y2Q7D5"/>
<name>A0A4Y2Q7D5_ARAVE</name>